<dbReference type="PROSITE" id="PS50011">
    <property type="entry name" value="PROTEIN_KINASE_DOM"/>
    <property type="match status" value="1"/>
</dbReference>
<dbReference type="GO" id="GO:0000165">
    <property type="term" value="P:MAPK cascade"/>
    <property type="evidence" value="ECO:0007669"/>
    <property type="project" value="UniProtKB-ARBA"/>
</dbReference>
<evidence type="ECO:0000259" key="5">
    <source>
        <dbReference type="PROSITE" id="PS50011"/>
    </source>
</evidence>
<keyword evidence="2" id="KW-0547">Nucleotide-binding</keyword>
<evidence type="ECO:0000313" key="7">
    <source>
        <dbReference type="Proteomes" id="UP000053477"/>
    </source>
</evidence>
<gene>
    <name evidence="6" type="ORF">SCHPADRAFT_834514</name>
</gene>
<proteinExistence type="predicted"/>
<keyword evidence="7" id="KW-1185">Reference proteome</keyword>
<accession>A0A0H2RB43</accession>
<evidence type="ECO:0000313" key="6">
    <source>
        <dbReference type="EMBL" id="KLO09029.1"/>
    </source>
</evidence>
<dbReference type="InterPro" id="IPR050538">
    <property type="entry name" value="MAP_kinase_kinase_kinase"/>
</dbReference>
<dbReference type="InterPro" id="IPR000719">
    <property type="entry name" value="Prot_kinase_dom"/>
</dbReference>
<evidence type="ECO:0000256" key="3">
    <source>
        <dbReference type="ARBA" id="ARBA00022777"/>
    </source>
</evidence>
<dbReference type="AlphaFoldDB" id="A0A0H2RB43"/>
<dbReference type="GO" id="GO:0004672">
    <property type="term" value="F:protein kinase activity"/>
    <property type="evidence" value="ECO:0007669"/>
    <property type="project" value="InterPro"/>
</dbReference>
<keyword evidence="1" id="KW-0808">Transferase</keyword>
<reference evidence="6 7" key="1">
    <citation type="submission" date="2015-04" db="EMBL/GenBank/DDBJ databases">
        <title>Complete genome sequence of Schizopora paradoxa KUC8140, a cosmopolitan wood degrader in East Asia.</title>
        <authorList>
            <consortium name="DOE Joint Genome Institute"/>
            <person name="Min B."/>
            <person name="Park H."/>
            <person name="Jang Y."/>
            <person name="Kim J.-J."/>
            <person name="Kim K.H."/>
            <person name="Pangilinan J."/>
            <person name="Lipzen A."/>
            <person name="Riley R."/>
            <person name="Grigoriev I.V."/>
            <person name="Spatafora J.W."/>
            <person name="Choi I.-G."/>
        </authorList>
    </citation>
    <scope>NUCLEOTIDE SEQUENCE [LARGE SCALE GENOMIC DNA]</scope>
    <source>
        <strain evidence="6 7">KUC8140</strain>
    </source>
</reference>
<dbReference type="GO" id="GO:0005524">
    <property type="term" value="F:ATP binding"/>
    <property type="evidence" value="ECO:0007669"/>
    <property type="project" value="UniProtKB-KW"/>
</dbReference>
<organism evidence="6 7">
    <name type="scientific">Schizopora paradoxa</name>
    <dbReference type="NCBI Taxonomy" id="27342"/>
    <lineage>
        <taxon>Eukaryota</taxon>
        <taxon>Fungi</taxon>
        <taxon>Dikarya</taxon>
        <taxon>Basidiomycota</taxon>
        <taxon>Agaricomycotina</taxon>
        <taxon>Agaricomycetes</taxon>
        <taxon>Hymenochaetales</taxon>
        <taxon>Schizoporaceae</taxon>
        <taxon>Schizopora</taxon>
    </lineage>
</organism>
<dbReference type="Gene3D" id="1.10.510.10">
    <property type="entry name" value="Transferase(Phosphotransferase) domain 1"/>
    <property type="match status" value="1"/>
</dbReference>
<dbReference type="InParanoid" id="A0A0H2RB43"/>
<dbReference type="Proteomes" id="UP000053477">
    <property type="component" value="Unassembled WGS sequence"/>
</dbReference>
<dbReference type="InterPro" id="IPR011009">
    <property type="entry name" value="Kinase-like_dom_sf"/>
</dbReference>
<evidence type="ECO:0000256" key="2">
    <source>
        <dbReference type="ARBA" id="ARBA00022741"/>
    </source>
</evidence>
<evidence type="ECO:0000256" key="1">
    <source>
        <dbReference type="ARBA" id="ARBA00022679"/>
    </source>
</evidence>
<feature type="domain" description="Protein kinase" evidence="5">
    <location>
        <begin position="78"/>
        <end position="350"/>
    </location>
</feature>
<protein>
    <submittedName>
        <fullName evidence="6">Kinase-like protein</fullName>
    </submittedName>
</protein>
<name>A0A0H2RB43_9AGAM</name>
<dbReference type="PANTHER" id="PTHR48016:SF48">
    <property type="entry name" value="SERINE_THREONINE-PROTEIN KINASE BCK1_SLK1_SSP31"/>
    <property type="match status" value="1"/>
</dbReference>
<dbReference type="SUPFAM" id="SSF56112">
    <property type="entry name" value="Protein kinase-like (PK-like)"/>
    <property type="match status" value="1"/>
</dbReference>
<dbReference type="STRING" id="27342.A0A0H2RB43"/>
<evidence type="ECO:0000256" key="4">
    <source>
        <dbReference type="ARBA" id="ARBA00022840"/>
    </source>
</evidence>
<dbReference type="OrthoDB" id="266718at2759"/>
<keyword evidence="4" id="KW-0067">ATP-binding</keyword>
<dbReference type="EMBL" id="KQ086069">
    <property type="protein sequence ID" value="KLO09029.1"/>
    <property type="molecule type" value="Genomic_DNA"/>
</dbReference>
<dbReference type="PANTHER" id="PTHR48016">
    <property type="entry name" value="MAP KINASE KINASE KINASE SSK2-RELATED-RELATED"/>
    <property type="match status" value="1"/>
</dbReference>
<keyword evidence="3 6" id="KW-0418">Kinase</keyword>
<dbReference type="Pfam" id="PF00069">
    <property type="entry name" value="Pkinase"/>
    <property type="match status" value="1"/>
</dbReference>
<sequence length="362" mass="41382">MQGESAKRFEKKKSIRIVAAEHRKKIEDRSLRATSQPSMIRKRSTKLWGSKIEETPVQTSSPSTTKLEIAEPRPVFKWIRGEVLSKYTYGRVYLALNASTGEMMTAKQVELREPDEGQDDCRQPGAAEMLKRESEILKDLDHPNIIQYLGSELTPDFMTIFLEYIPGCSLSSCLLKHGKFDDQITRSFTEQILDGLAYLHDKGIVHRNLKADNILVNPSGICMISDFSNYCLRRESISAENRERPSFTTSVFWMAPEVIGAMRTGEQRGFDEKADIWSLGCTVLEMWSGCRPWEDRDAVAVIFDLITKTRPPVPVDVELSSEADEFMQKCFTIEPNERPSATELRKHPYLILKPDWIFTGFK</sequence>